<protein>
    <submittedName>
        <fullName evidence="2">Helix-turn-helix</fullName>
    </submittedName>
</protein>
<accession>A0A1I7KP48</accession>
<evidence type="ECO:0000313" key="2">
    <source>
        <dbReference type="EMBL" id="SFU99198.1"/>
    </source>
</evidence>
<dbReference type="RefSeq" id="WP_068840332.1">
    <property type="nucleotide sequence ID" value="NZ_BMXC01000008.1"/>
</dbReference>
<evidence type="ECO:0000313" key="3">
    <source>
        <dbReference type="Proteomes" id="UP000182491"/>
    </source>
</evidence>
<name>A0A1I7KP48_9BACT</name>
<dbReference type="PROSITE" id="PS50943">
    <property type="entry name" value="HTH_CROC1"/>
    <property type="match status" value="1"/>
</dbReference>
<keyword evidence="3" id="KW-1185">Reference proteome</keyword>
<dbReference type="SUPFAM" id="SSF47413">
    <property type="entry name" value="lambda repressor-like DNA-binding domains"/>
    <property type="match status" value="1"/>
</dbReference>
<dbReference type="SMART" id="SM00530">
    <property type="entry name" value="HTH_XRE"/>
    <property type="match status" value="1"/>
</dbReference>
<dbReference type="Gene3D" id="1.10.260.40">
    <property type="entry name" value="lambda repressor-like DNA-binding domains"/>
    <property type="match status" value="1"/>
</dbReference>
<dbReference type="InterPro" id="IPR010982">
    <property type="entry name" value="Lambda_DNA-bd_dom_sf"/>
</dbReference>
<dbReference type="CDD" id="cd00093">
    <property type="entry name" value="HTH_XRE"/>
    <property type="match status" value="1"/>
</dbReference>
<dbReference type="EMBL" id="FPCA01000007">
    <property type="protein sequence ID" value="SFU99198.1"/>
    <property type="molecule type" value="Genomic_DNA"/>
</dbReference>
<dbReference type="OrthoDB" id="5446846at2"/>
<dbReference type="STRING" id="388950.GCA_001611675_04114"/>
<reference evidence="3" key="1">
    <citation type="submission" date="2016-10" db="EMBL/GenBank/DDBJ databases">
        <authorList>
            <person name="Varghese N."/>
        </authorList>
    </citation>
    <scope>NUCLEOTIDE SEQUENCE [LARGE SCALE GENOMIC DNA]</scope>
    <source>
        <strain evidence="3">DSM 18820</strain>
    </source>
</reference>
<dbReference type="AlphaFoldDB" id="A0A1I7KP48"/>
<organism evidence="2 3">
    <name type="scientific">Pontibacter akesuensis</name>
    <dbReference type="NCBI Taxonomy" id="388950"/>
    <lineage>
        <taxon>Bacteria</taxon>
        <taxon>Pseudomonadati</taxon>
        <taxon>Bacteroidota</taxon>
        <taxon>Cytophagia</taxon>
        <taxon>Cytophagales</taxon>
        <taxon>Hymenobacteraceae</taxon>
        <taxon>Pontibacter</taxon>
    </lineage>
</organism>
<dbReference type="Proteomes" id="UP000182491">
    <property type="component" value="Unassembled WGS sequence"/>
</dbReference>
<sequence>MNITLSDIGEKLIFLRTSLGLSQKNIADAMGVSQTQISKMENGKGGSIDLLLQVFEFYGSTHQVKFVFTDAFEIVMPPQDPTTTLYNNIALEKLTLLEGEISHQFSEVKKLLRLVR</sequence>
<feature type="domain" description="HTH cro/C1-type" evidence="1">
    <location>
        <begin position="12"/>
        <end position="65"/>
    </location>
</feature>
<dbReference type="InterPro" id="IPR001387">
    <property type="entry name" value="Cro/C1-type_HTH"/>
</dbReference>
<proteinExistence type="predicted"/>
<gene>
    <name evidence="2" type="ORF">SAMN04487941_3930</name>
</gene>
<evidence type="ECO:0000259" key="1">
    <source>
        <dbReference type="PROSITE" id="PS50943"/>
    </source>
</evidence>
<dbReference type="Pfam" id="PF01381">
    <property type="entry name" value="HTH_3"/>
    <property type="match status" value="1"/>
</dbReference>
<dbReference type="GO" id="GO:0003677">
    <property type="term" value="F:DNA binding"/>
    <property type="evidence" value="ECO:0007669"/>
    <property type="project" value="InterPro"/>
</dbReference>